<keyword evidence="2" id="KW-1185">Reference proteome</keyword>
<dbReference type="EMBL" id="WNTK01000373">
    <property type="protein sequence ID" value="KAG9470029.1"/>
    <property type="molecule type" value="Genomic_DNA"/>
</dbReference>
<organism evidence="1 2">
    <name type="scientific">Eleutherodactylus coqui</name>
    <name type="common">Puerto Rican coqui</name>
    <dbReference type="NCBI Taxonomy" id="57060"/>
    <lineage>
        <taxon>Eukaryota</taxon>
        <taxon>Metazoa</taxon>
        <taxon>Chordata</taxon>
        <taxon>Craniata</taxon>
        <taxon>Vertebrata</taxon>
        <taxon>Euteleostomi</taxon>
        <taxon>Amphibia</taxon>
        <taxon>Batrachia</taxon>
        <taxon>Anura</taxon>
        <taxon>Neobatrachia</taxon>
        <taxon>Hyloidea</taxon>
        <taxon>Eleutherodactylidae</taxon>
        <taxon>Eleutherodactylinae</taxon>
        <taxon>Eleutherodactylus</taxon>
        <taxon>Eleutherodactylus</taxon>
    </lineage>
</organism>
<evidence type="ECO:0000313" key="2">
    <source>
        <dbReference type="Proteomes" id="UP000770717"/>
    </source>
</evidence>
<protein>
    <submittedName>
        <fullName evidence="1">Uncharacterized protein</fullName>
    </submittedName>
</protein>
<reference evidence="1" key="1">
    <citation type="thesis" date="2020" institute="ProQuest LLC" country="789 East Eisenhower Parkway, Ann Arbor, MI, USA">
        <title>Comparative Genomics and Chromosome Evolution.</title>
        <authorList>
            <person name="Mudd A.B."/>
        </authorList>
    </citation>
    <scope>NUCLEOTIDE SEQUENCE</scope>
    <source>
        <strain evidence="1">HN-11 Male</strain>
        <tissue evidence="1">Kidney and liver</tissue>
    </source>
</reference>
<proteinExistence type="predicted"/>
<name>A0A8J6JZT6_ELECQ</name>
<dbReference type="AlphaFoldDB" id="A0A8J6JZT6"/>
<sequence length="80" mass="9273">MCRSAGLKGDVWQLHLKNAPNPKRNALYLPIPHHSWSDTYWMPHWFPCFLFPVDVDKLLLQPNTGRRDPCGHRHVTTAAN</sequence>
<accession>A0A8J6JZT6</accession>
<comment type="caution">
    <text evidence="1">The sequence shown here is derived from an EMBL/GenBank/DDBJ whole genome shotgun (WGS) entry which is preliminary data.</text>
</comment>
<dbReference type="Proteomes" id="UP000770717">
    <property type="component" value="Unassembled WGS sequence"/>
</dbReference>
<evidence type="ECO:0000313" key="1">
    <source>
        <dbReference type="EMBL" id="KAG9470029.1"/>
    </source>
</evidence>
<gene>
    <name evidence="1" type="ORF">GDO78_019081</name>
</gene>